<dbReference type="Gene3D" id="3.40.190.10">
    <property type="entry name" value="Periplasmic binding protein-like II"/>
    <property type="match status" value="2"/>
</dbReference>
<dbReference type="SUPFAM" id="SSF53850">
    <property type="entry name" value="Periplasmic binding protein-like II"/>
    <property type="match status" value="1"/>
</dbReference>
<keyword evidence="7" id="KW-1185">Reference proteome</keyword>
<dbReference type="Pfam" id="PF00126">
    <property type="entry name" value="HTH_1"/>
    <property type="match status" value="1"/>
</dbReference>
<dbReference type="PROSITE" id="PS50931">
    <property type="entry name" value="HTH_LYSR"/>
    <property type="match status" value="1"/>
</dbReference>
<dbReference type="InterPro" id="IPR036390">
    <property type="entry name" value="WH_DNA-bd_sf"/>
</dbReference>
<dbReference type="EMBL" id="BMKE01000018">
    <property type="protein sequence ID" value="GGB48476.1"/>
    <property type="molecule type" value="Genomic_DNA"/>
</dbReference>
<dbReference type="PANTHER" id="PTHR30126:SF2">
    <property type="entry name" value="HTH-TYPE TRANSCRIPTIONAL REGULATOR YJIE"/>
    <property type="match status" value="1"/>
</dbReference>
<protein>
    <submittedName>
        <fullName evidence="6">LysR family transcriptional regulator</fullName>
    </submittedName>
</protein>
<evidence type="ECO:0000313" key="6">
    <source>
        <dbReference type="EMBL" id="GGB48476.1"/>
    </source>
</evidence>
<evidence type="ECO:0000313" key="7">
    <source>
        <dbReference type="Proteomes" id="UP000646152"/>
    </source>
</evidence>
<comment type="caution">
    <text evidence="6">The sequence shown here is derived from an EMBL/GenBank/DDBJ whole genome shotgun (WGS) entry which is preliminary data.</text>
</comment>
<dbReference type="CDD" id="cd05466">
    <property type="entry name" value="PBP2_LTTR_substrate"/>
    <property type="match status" value="1"/>
</dbReference>
<dbReference type="InterPro" id="IPR000847">
    <property type="entry name" value="LysR_HTH_N"/>
</dbReference>
<reference evidence="7" key="1">
    <citation type="journal article" date="2019" name="Int. J. Syst. Evol. Microbiol.">
        <title>The Global Catalogue of Microorganisms (GCM) 10K type strain sequencing project: providing services to taxonomists for standard genome sequencing and annotation.</title>
        <authorList>
            <consortium name="The Broad Institute Genomics Platform"/>
            <consortium name="The Broad Institute Genome Sequencing Center for Infectious Disease"/>
            <person name="Wu L."/>
            <person name="Ma J."/>
        </authorList>
    </citation>
    <scope>NUCLEOTIDE SEQUENCE [LARGE SCALE GENOMIC DNA]</scope>
    <source>
        <strain evidence="7">CGMCC 1.15923</strain>
    </source>
</reference>
<name>A0ABQ1IPG0_9GAMM</name>
<evidence type="ECO:0000256" key="2">
    <source>
        <dbReference type="ARBA" id="ARBA00023015"/>
    </source>
</evidence>
<dbReference type="RefSeq" id="WP_188630199.1">
    <property type="nucleotide sequence ID" value="NZ_BMKE01000018.1"/>
</dbReference>
<comment type="similarity">
    <text evidence="1">Belongs to the LysR transcriptional regulatory family.</text>
</comment>
<dbReference type="Proteomes" id="UP000646152">
    <property type="component" value="Unassembled WGS sequence"/>
</dbReference>
<feature type="domain" description="HTH lysR-type" evidence="5">
    <location>
        <begin position="1"/>
        <end position="58"/>
    </location>
</feature>
<evidence type="ECO:0000256" key="4">
    <source>
        <dbReference type="ARBA" id="ARBA00023163"/>
    </source>
</evidence>
<dbReference type="Pfam" id="PF03466">
    <property type="entry name" value="LysR_substrate"/>
    <property type="match status" value="1"/>
</dbReference>
<organism evidence="6 7">
    <name type="scientific">Oceanisphaera marina</name>
    <dbReference type="NCBI Taxonomy" id="2017550"/>
    <lineage>
        <taxon>Bacteria</taxon>
        <taxon>Pseudomonadati</taxon>
        <taxon>Pseudomonadota</taxon>
        <taxon>Gammaproteobacteria</taxon>
        <taxon>Aeromonadales</taxon>
        <taxon>Aeromonadaceae</taxon>
        <taxon>Oceanisphaera</taxon>
    </lineage>
</organism>
<accession>A0ABQ1IPG0</accession>
<proteinExistence type="inferred from homology"/>
<sequence>MKSEWLHDFVALAEQGNFSKAAETRFVTQPAFSRRIRSLENWLGVPLVCRDRYPMVLTEAGENFLEQARLLLSHIYGIRGQLRQSLNEHRSLNFVAQPSLAVTFFPAWIHSLRPQLEDSFIRLNTCHYHDAIEQLMSGAADFLLCFSSDDKSSELDRPDVERLVVGQDRLVLVTGVDAAGLPLHSLSAEIPLRLLLYPPTSFLGALIQRKYLPALSEQPCLPVCENALGEGLKALALQGEGASILPASLVREELAEGKLVELPLSVWVGLDIELCCRPCFSSEQVGLNWQRIRNTMAS</sequence>
<keyword evidence="3" id="KW-0238">DNA-binding</keyword>
<dbReference type="InterPro" id="IPR036388">
    <property type="entry name" value="WH-like_DNA-bd_sf"/>
</dbReference>
<dbReference type="PANTHER" id="PTHR30126">
    <property type="entry name" value="HTH-TYPE TRANSCRIPTIONAL REGULATOR"/>
    <property type="match status" value="1"/>
</dbReference>
<dbReference type="SUPFAM" id="SSF46785">
    <property type="entry name" value="Winged helix' DNA-binding domain"/>
    <property type="match status" value="1"/>
</dbReference>
<evidence type="ECO:0000259" key="5">
    <source>
        <dbReference type="PROSITE" id="PS50931"/>
    </source>
</evidence>
<dbReference type="PRINTS" id="PR00039">
    <property type="entry name" value="HTHLYSR"/>
</dbReference>
<dbReference type="Gene3D" id="1.10.10.10">
    <property type="entry name" value="Winged helix-like DNA-binding domain superfamily/Winged helix DNA-binding domain"/>
    <property type="match status" value="1"/>
</dbReference>
<evidence type="ECO:0000256" key="1">
    <source>
        <dbReference type="ARBA" id="ARBA00009437"/>
    </source>
</evidence>
<evidence type="ECO:0000256" key="3">
    <source>
        <dbReference type="ARBA" id="ARBA00023125"/>
    </source>
</evidence>
<keyword evidence="2" id="KW-0805">Transcription regulation</keyword>
<dbReference type="InterPro" id="IPR005119">
    <property type="entry name" value="LysR_subst-bd"/>
</dbReference>
<keyword evidence="4" id="KW-0804">Transcription</keyword>
<gene>
    <name evidence="6" type="ORF">GCM10011502_22190</name>
</gene>